<dbReference type="STRING" id="1423783.FC50_GL001785"/>
<proteinExistence type="inferred from homology"/>
<evidence type="ECO:0000256" key="7">
    <source>
        <dbReference type="ARBA" id="ARBA00049339"/>
    </source>
</evidence>
<sequence>MVPRALARLFQLKGTGPFLNTRRNNMDYKQQVVTALSAVLGADLDAETISQLIEQPKSDDLGDYAFPTFALAKVRRMAPPKIAADIVAAIDQTDFDHVVATGAYVNFFLDKVAFAQDTLTAIAEQGEHFGDAQAGSGNVPIDMSSPNIAKPMSMGHLRSTVIGNSLAKILTKVGYTPIKINYLGDWGTQFGKLIVAYKKWGSEADVKADPIKHLLEYYVRFHAEAETQPELDDEARAWFKKLEDGDAEATKLWEWFRGESLKEFKRIYDVLGVDFDSYNGEAFMNDKMDPVIRELQDKHLLKESQGAEIVDLDAYGMNPALIRKSDGATLYMTRDLAAAIYRHDHYDFTQSLYVVGMEQKEHFAQLKAVLLEMGHEWANDIHHIPFGLITANGKKLSTRKGNVILLDKVLQEAVDLAKAQIAAKHPDLENQDEVAQAVGVGAVVFHDLKSERKDSFDFNLEEVVRFEGETGPYVQYTNARAHSILTKAAVQPDATVHLTDANAWPVLKQLAAFPDIVLRAATEYEPSVIAKYALRLAKSFNQYYAHTKVLVDDEELAGRLALVQSVTVVLTAALGLLGVKAPAAM</sequence>
<dbReference type="InterPro" id="IPR005148">
    <property type="entry name" value="Arg-tRNA-synth_N"/>
</dbReference>
<dbReference type="Gene3D" id="3.40.50.620">
    <property type="entry name" value="HUPs"/>
    <property type="match status" value="1"/>
</dbReference>
<feature type="domain" description="Arginyl tRNA synthetase N-terminal" evidence="11">
    <location>
        <begin position="26"/>
        <end position="109"/>
    </location>
</feature>
<keyword evidence="3 8" id="KW-0547">Nucleotide-binding</keyword>
<dbReference type="InterPro" id="IPR014729">
    <property type="entry name" value="Rossmann-like_a/b/a_fold"/>
</dbReference>
<evidence type="ECO:0000256" key="8">
    <source>
        <dbReference type="HAMAP-Rule" id="MF_00123"/>
    </source>
</evidence>
<comment type="subunit">
    <text evidence="8">Monomer.</text>
</comment>
<dbReference type="PANTHER" id="PTHR11956:SF5">
    <property type="entry name" value="ARGININE--TRNA LIGASE, CYTOPLASMIC"/>
    <property type="match status" value="1"/>
</dbReference>
<dbReference type="Gene3D" id="1.10.730.10">
    <property type="entry name" value="Isoleucyl-tRNA Synthetase, Domain 1"/>
    <property type="match status" value="1"/>
</dbReference>
<dbReference type="PANTHER" id="PTHR11956">
    <property type="entry name" value="ARGINYL-TRNA SYNTHETASE"/>
    <property type="match status" value="1"/>
</dbReference>
<dbReference type="NCBIfam" id="TIGR00456">
    <property type="entry name" value="argS"/>
    <property type="match status" value="1"/>
</dbReference>
<keyword evidence="2 8" id="KW-0436">Ligase</keyword>
<dbReference type="InterPro" id="IPR001278">
    <property type="entry name" value="Arg-tRNA-ligase"/>
</dbReference>
<dbReference type="FunFam" id="3.40.50.620:FF:000116">
    <property type="entry name" value="Arginine--tRNA ligase"/>
    <property type="match status" value="1"/>
</dbReference>
<evidence type="ECO:0000259" key="10">
    <source>
        <dbReference type="SMART" id="SM00836"/>
    </source>
</evidence>
<dbReference type="InterPro" id="IPR009080">
    <property type="entry name" value="tRNAsynth_Ia_anticodon-bd"/>
</dbReference>
<evidence type="ECO:0000256" key="3">
    <source>
        <dbReference type="ARBA" id="ARBA00022741"/>
    </source>
</evidence>
<dbReference type="SUPFAM" id="SSF55190">
    <property type="entry name" value="Arginyl-tRNA synthetase (ArgRS), N-terminal 'additional' domain"/>
    <property type="match status" value="1"/>
</dbReference>
<dbReference type="GO" id="GO:0005524">
    <property type="term" value="F:ATP binding"/>
    <property type="evidence" value="ECO:0007669"/>
    <property type="project" value="UniProtKB-UniRule"/>
</dbReference>
<dbReference type="GO" id="GO:0006420">
    <property type="term" value="P:arginyl-tRNA aminoacylation"/>
    <property type="evidence" value="ECO:0007669"/>
    <property type="project" value="UniProtKB-UniRule"/>
</dbReference>
<dbReference type="EC" id="6.1.1.19" evidence="8"/>
<comment type="caution">
    <text evidence="12">The sequence shown here is derived from an EMBL/GenBank/DDBJ whole genome shotgun (WGS) entry which is preliminary data.</text>
</comment>
<evidence type="ECO:0000256" key="5">
    <source>
        <dbReference type="ARBA" id="ARBA00022917"/>
    </source>
</evidence>
<evidence type="ECO:0000259" key="11">
    <source>
        <dbReference type="SMART" id="SM01016"/>
    </source>
</evidence>
<evidence type="ECO:0000256" key="1">
    <source>
        <dbReference type="ARBA" id="ARBA00005594"/>
    </source>
</evidence>
<dbReference type="PRINTS" id="PR01038">
    <property type="entry name" value="TRNASYNTHARG"/>
</dbReference>
<dbReference type="Gene3D" id="3.30.1360.70">
    <property type="entry name" value="Arginyl tRNA synthetase N-terminal domain"/>
    <property type="match status" value="1"/>
</dbReference>
<organism evidence="12 13">
    <name type="scientific">Lacticaseibacillus pantheris DSM 15945 = JCM 12539 = NBRC 106106</name>
    <dbReference type="NCBI Taxonomy" id="1423783"/>
    <lineage>
        <taxon>Bacteria</taxon>
        <taxon>Bacillati</taxon>
        <taxon>Bacillota</taxon>
        <taxon>Bacilli</taxon>
        <taxon>Lactobacillales</taxon>
        <taxon>Lactobacillaceae</taxon>
        <taxon>Lacticaseibacillus</taxon>
    </lineage>
</organism>
<dbReference type="InterPro" id="IPR035684">
    <property type="entry name" value="ArgRS_core"/>
</dbReference>
<dbReference type="SMART" id="SM00836">
    <property type="entry name" value="DALR_1"/>
    <property type="match status" value="1"/>
</dbReference>
<dbReference type="Proteomes" id="UP000051922">
    <property type="component" value="Unassembled WGS sequence"/>
</dbReference>
<evidence type="ECO:0000256" key="2">
    <source>
        <dbReference type="ARBA" id="ARBA00022598"/>
    </source>
</evidence>
<feature type="domain" description="DALR anticodon binding" evidence="10">
    <location>
        <begin position="474"/>
        <end position="585"/>
    </location>
</feature>
<gene>
    <name evidence="8" type="primary">argS</name>
    <name evidence="12" type="ORF">FC50_GL001785</name>
</gene>
<dbReference type="SUPFAM" id="SSF47323">
    <property type="entry name" value="Anticodon-binding domain of a subclass of class I aminoacyl-tRNA synthetases"/>
    <property type="match status" value="1"/>
</dbReference>
<dbReference type="GO" id="GO:0004814">
    <property type="term" value="F:arginine-tRNA ligase activity"/>
    <property type="evidence" value="ECO:0007669"/>
    <property type="project" value="UniProtKB-UniRule"/>
</dbReference>
<dbReference type="HAMAP" id="MF_00123">
    <property type="entry name" value="Arg_tRNA_synth"/>
    <property type="match status" value="1"/>
</dbReference>
<dbReference type="Pfam" id="PF03485">
    <property type="entry name" value="Arg_tRNA_synt_N"/>
    <property type="match status" value="1"/>
</dbReference>
<dbReference type="InterPro" id="IPR008909">
    <property type="entry name" value="DALR_anticod-bd"/>
</dbReference>
<evidence type="ECO:0000313" key="13">
    <source>
        <dbReference type="Proteomes" id="UP000051922"/>
    </source>
</evidence>
<keyword evidence="13" id="KW-1185">Reference proteome</keyword>
<dbReference type="Pfam" id="PF05746">
    <property type="entry name" value="DALR_1"/>
    <property type="match status" value="1"/>
</dbReference>
<comment type="subcellular location">
    <subcellularLocation>
        <location evidence="8">Cytoplasm</location>
    </subcellularLocation>
</comment>
<keyword evidence="8" id="KW-0963">Cytoplasm</keyword>
<evidence type="ECO:0000313" key="12">
    <source>
        <dbReference type="EMBL" id="KRL85611.1"/>
    </source>
</evidence>
<keyword evidence="4 8" id="KW-0067">ATP-binding</keyword>
<keyword evidence="5 8" id="KW-0648">Protein biosynthesis</keyword>
<protein>
    <recommendedName>
        <fullName evidence="8">Arginine--tRNA ligase</fullName>
        <ecNumber evidence="8">6.1.1.19</ecNumber>
    </recommendedName>
    <alternativeName>
        <fullName evidence="8">Arginyl-tRNA synthetase</fullName>
        <shortName evidence="8">ArgRS</shortName>
    </alternativeName>
</protein>
<evidence type="ECO:0000256" key="4">
    <source>
        <dbReference type="ARBA" id="ARBA00022840"/>
    </source>
</evidence>
<keyword evidence="6 8" id="KW-0030">Aminoacyl-tRNA synthetase</keyword>
<evidence type="ECO:0000256" key="9">
    <source>
        <dbReference type="RuleBase" id="RU363038"/>
    </source>
</evidence>
<accession>A0A0R1U6U5</accession>
<dbReference type="EMBL" id="AZFJ01000052">
    <property type="protein sequence ID" value="KRL85611.1"/>
    <property type="molecule type" value="Genomic_DNA"/>
</dbReference>
<dbReference type="SMART" id="SM01016">
    <property type="entry name" value="Arg_tRNA_synt_N"/>
    <property type="match status" value="1"/>
</dbReference>
<dbReference type="AlphaFoldDB" id="A0A0R1U6U5"/>
<dbReference type="PATRIC" id="fig|1423783.4.peg.1828"/>
<reference evidence="12 13" key="1">
    <citation type="journal article" date="2015" name="Genome Announc.">
        <title>Expanding the biotechnology potential of lactobacilli through comparative genomics of 213 strains and associated genera.</title>
        <authorList>
            <person name="Sun Z."/>
            <person name="Harris H.M."/>
            <person name="McCann A."/>
            <person name="Guo C."/>
            <person name="Argimon S."/>
            <person name="Zhang W."/>
            <person name="Yang X."/>
            <person name="Jeffery I.B."/>
            <person name="Cooney J.C."/>
            <person name="Kagawa T.F."/>
            <person name="Liu W."/>
            <person name="Song Y."/>
            <person name="Salvetti E."/>
            <person name="Wrobel A."/>
            <person name="Rasinkangas P."/>
            <person name="Parkhill J."/>
            <person name="Rea M.C."/>
            <person name="O'Sullivan O."/>
            <person name="Ritari J."/>
            <person name="Douillard F.P."/>
            <person name="Paul Ross R."/>
            <person name="Yang R."/>
            <person name="Briner A.E."/>
            <person name="Felis G.E."/>
            <person name="de Vos W.M."/>
            <person name="Barrangou R."/>
            <person name="Klaenhammer T.R."/>
            <person name="Caufield P.W."/>
            <person name="Cui Y."/>
            <person name="Zhang H."/>
            <person name="O'Toole P.W."/>
        </authorList>
    </citation>
    <scope>NUCLEOTIDE SEQUENCE [LARGE SCALE GENOMIC DNA]</scope>
    <source>
        <strain evidence="12 13">DSM 15945</strain>
    </source>
</reference>
<dbReference type="SUPFAM" id="SSF52374">
    <property type="entry name" value="Nucleotidylyl transferase"/>
    <property type="match status" value="1"/>
</dbReference>
<dbReference type="InterPro" id="IPR036695">
    <property type="entry name" value="Arg-tRNA-synth_N_sf"/>
</dbReference>
<comment type="catalytic activity">
    <reaction evidence="7 8">
        <text>tRNA(Arg) + L-arginine + ATP = L-arginyl-tRNA(Arg) + AMP + diphosphate</text>
        <dbReference type="Rhea" id="RHEA:20301"/>
        <dbReference type="Rhea" id="RHEA-COMP:9658"/>
        <dbReference type="Rhea" id="RHEA-COMP:9673"/>
        <dbReference type="ChEBI" id="CHEBI:30616"/>
        <dbReference type="ChEBI" id="CHEBI:32682"/>
        <dbReference type="ChEBI" id="CHEBI:33019"/>
        <dbReference type="ChEBI" id="CHEBI:78442"/>
        <dbReference type="ChEBI" id="CHEBI:78513"/>
        <dbReference type="ChEBI" id="CHEBI:456215"/>
        <dbReference type="EC" id="6.1.1.19"/>
    </reaction>
</comment>
<dbReference type="CDD" id="cd07956">
    <property type="entry name" value="Anticodon_Ia_Arg"/>
    <property type="match status" value="1"/>
</dbReference>
<dbReference type="Pfam" id="PF00750">
    <property type="entry name" value="tRNA-synt_1d"/>
    <property type="match status" value="1"/>
</dbReference>
<comment type="similarity">
    <text evidence="1 8 9">Belongs to the class-I aminoacyl-tRNA synthetase family.</text>
</comment>
<evidence type="ECO:0000256" key="6">
    <source>
        <dbReference type="ARBA" id="ARBA00023146"/>
    </source>
</evidence>
<dbReference type="CDD" id="cd00671">
    <property type="entry name" value="ArgRS_core"/>
    <property type="match status" value="1"/>
</dbReference>
<name>A0A0R1U6U5_9LACO</name>
<feature type="short sequence motif" description="'HIGH' region" evidence="8">
    <location>
        <begin position="146"/>
        <end position="156"/>
    </location>
</feature>
<dbReference type="GO" id="GO:0005737">
    <property type="term" value="C:cytoplasm"/>
    <property type="evidence" value="ECO:0007669"/>
    <property type="project" value="UniProtKB-SubCell"/>
</dbReference>